<sequence length="126" mass="15215">MESEQQWKSFLKLKNKICNICGKNRNITFSTRAFYQSKVDEQRITNDPLRDFVNWILFELDRNYTTIAFSHFGGRYDMIMTFREIFMKGIVPAMIRRGNKLYELRVQKTHRCCEIIFRDSLISRNK</sequence>
<evidence type="ECO:0000313" key="1">
    <source>
        <dbReference type="EMBL" id="CAK5079614.1"/>
    </source>
</evidence>
<comment type="caution">
    <text evidence="1">The sequence shown here is derived from an EMBL/GenBank/DDBJ whole genome shotgun (WGS) entry which is preliminary data.</text>
</comment>
<organism evidence="1 2">
    <name type="scientific">Meloidogyne enterolobii</name>
    <name type="common">Root-knot nematode worm</name>
    <name type="synonym">Meloidogyne mayaguensis</name>
    <dbReference type="NCBI Taxonomy" id="390850"/>
    <lineage>
        <taxon>Eukaryota</taxon>
        <taxon>Metazoa</taxon>
        <taxon>Ecdysozoa</taxon>
        <taxon>Nematoda</taxon>
        <taxon>Chromadorea</taxon>
        <taxon>Rhabditida</taxon>
        <taxon>Tylenchina</taxon>
        <taxon>Tylenchomorpha</taxon>
        <taxon>Tylenchoidea</taxon>
        <taxon>Meloidogynidae</taxon>
        <taxon>Meloidogyninae</taxon>
        <taxon>Meloidogyne</taxon>
    </lineage>
</organism>
<gene>
    <name evidence="1" type="ORF">MENTE1834_LOCUS26740</name>
</gene>
<name>A0ACB0ZKX1_MELEN</name>
<accession>A0ACB0ZKX1</accession>
<protein>
    <submittedName>
        <fullName evidence="1">Uncharacterized protein</fullName>
    </submittedName>
</protein>
<dbReference type="Proteomes" id="UP001497535">
    <property type="component" value="Unassembled WGS sequence"/>
</dbReference>
<proteinExistence type="predicted"/>
<dbReference type="EMBL" id="CAVMJV010000039">
    <property type="protein sequence ID" value="CAK5079614.1"/>
    <property type="molecule type" value="Genomic_DNA"/>
</dbReference>
<reference evidence="1" key="1">
    <citation type="submission" date="2023-11" db="EMBL/GenBank/DDBJ databases">
        <authorList>
            <person name="Poullet M."/>
        </authorList>
    </citation>
    <scope>NUCLEOTIDE SEQUENCE</scope>
    <source>
        <strain evidence="1">E1834</strain>
    </source>
</reference>
<keyword evidence="2" id="KW-1185">Reference proteome</keyword>
<evidence type="ECO:0000313" key="2">
    <source>
        <dbReference type="Proteomes" id="UP001497535"/>
    </source>
</evidence>